<dbReference type="SUPFAM" id="SSF56349">
    <property type="entry name" value="DNA breaking-rejoining enzymes"/>
    <property type="match status" value="1"/>
</dbReference>
<accession>A0A916XXH3</accession>
<comment type="caution">
    <text evidence="7">The sequence shown here is derived from an EMBL/GenBank/DDBJ whole genome shotgun (WGS) entry which is preliminary data.</text>
</comment>
<dbReference type="GO" id="GO:0003677">
    <property type="term" value="F:DNA binding"/>
    <property type="evidence" value="ECO:0007669"/>
    <property type="project" value="UniProtKB-KW"/>
</dbReference>
<keyword evidence="4" id="KW-0233">DNA recombination</keyword>
<comment type="similarity">
    <text evidence="1">Belongs to the 'phage' integrase family.</text>
</comment>
<dbReference type="RefSeq" id="WP_188850840.1">
    <property type="nucleotide sequence ID" value="NZ_BMJJ01000005.1"/>
</dbReference>
<dbReference type="PANTHER" id="PTHR30629">
    <property type="entry name" value="PROPHAGE INTEGRASE"/>
    <property type="match status" value="1"/>
</dbReference>
<evidence type="ECO:0000259" key="6">
    <source>
        <dbReference type="PROSITE" id="PS51898"/>
    </source>
</evidence>
<dbReference type="GO" id="GO:0006310">
    <property type="term" value="P:DNA recombination"/>
    <property type="evidence" value="ECO:0007669"/>
    <property type="project" value="UniProtKB-KW"/>
</dbReference>
<evidence type="ECO:0000256" key="3">
    <source>
        <dbReference type="ARBA" id="ARBA00023125"/>
    </source>
</evidence>
<gene>
    <name evidence="7" type="ORF">GCM10011335_23780</name>
</gene>
<dbReference type="InterPro" id="IPR002104">
    <property type="entry name" value="Integrase_catalytic"/>
</dbReference>
<keyword evidence="8" id="KW-1185">Reference proteome</keyword>
<feature type="domain" description="Tyr recombinase" evidence="6">
    <location>
        <begin position="195"/>
        <end position="370"/>
    </location>
</feature>
<evidence type="ECO:0000313" key="8">
    <source>
        <dbReference type="Proteomes" id="UP000613160"/>
    </source>
</evidence>
<feature type="region of interest" description="Disordered" evidence="5">
    <location>
        <begin position="1"/>
        <end position="26"/>
    </location>
</feature>
<dbReference type="InterPro" id="IPR013762">
    <property type="entry name" value="Integrase-like_cat_sf"/>
</dbReference>
<evidence type="ECO:0000256" key="5">
    <source>
        <dbReference type="SAM" id="MobiDB-lite"/>
    </source>
</evidence>
<organism evidence="7 8">
    <name type="scientific">Aureimonas glaciei</name>
    <dbReference type="NCBI Taxonomy" id="1776957"/>
    <lineage>
        <taxon>Bacteria</taxon>
        <taxon>Pseudomonadati</taxon>
        <taxon>Pseudomonadota</taxon>
        <taxon>Alphaproteobacteria</taxon>
        <taxon>Hyphomicrobiales</taxon>
        <taxon>Aurantimonadaceae</taxon>
        <taxon>Aureimonas</taxon>
    </lineage>
</organism>
<evidence type="ECO:0000256" key="4">
    <source>
        <dbReference type="ARBA" id="ARBA00023172"/>
    </source>
</evidence>
<feature type="compositionally biased region" description="Basic and acidic residues" evidence="5">
    <location>
        <begin position="1"/>
        <end position="11"/>
    </location>
</feature>
<evidence type="ECO:0000313" key="7">
    <source>
        <dbReference type="EMBL" id="GGD20104.1"/>
    </source>
</evidence>
<reference evidence="7" key="2">
    <citation type="submission" date="2020-09" db="EMBL/GenBank/DDBJ databases">
        <authorList>
            <person name="Sun Q."/>
            <person name="Zhou Y."/>
        </authorList>
    </citation>
    <scope>NUCLEOTIDE SEQUENCE</scope>
    <source>
        <strain evidence="7">CGMCC 1.15493</strain>
    </source>
</reference>
<reference evidence="7" key="1">
    <citation type="journal article" date="2014" name="Int. J. Syst. Evol. Microbiol.">
        <title>Complete genome sequence of Corynebacterium casei LMG S-19264T (=DSM 44701T), isolated from a smear-ripened cheese.</title>
        <authorList>
            <consortium name="US DOE Joint Genome Institute (JGI-PGF)"/>
            <person name="Walter F."/>
            <person name="Albersmeier A."/>
            <person name="Kalinowski J."/>
            <person name="Ruckert C."/>
        </authorList>
    </citation>
    <scope>NUCLEOTIDE SEQUENCE</scope>
    <source>
        <strain evidence="7">CGMCC 1.15493</strain>
    </source>
</reference>
<dbReference type="CDD" id="cd00796">
    <property type="entry name" value="INT_Rci_Hp1_C"/>
    <property type="match status" value="1"/>
</dbReference>
<dbReference type="AlphaFoldDB" id="A0A916XXH3"/>
<dbReference type="Pfam" id="PF00589">
    <property type="entry name" value="Phage_integrase"/>
    <property type="match status" value="1"/>
</dbReference>
<dbReference type="Proteomes" id="UP000613160">
    <property type="component" value="Unassembled WGS sequence"/>
</dbReference>
<keyword evidence="2" id="KW-0229">DNA integration</keyword>
<name>A0A916XXH3_9HYPH</name>
<evidence type="ECO:0000256" key="1">
    <source>
        <dbReference type="ARBA" id="ARBA00008857"/>
    </source>
</evidence>
<keyword evidence="3" id="KW-0238">DNA-binding</keyword>
<dbReference type="InterPro" id="IPR010998">
    <property type="entry name" value="Integrase_recombinase_N"/>
</dbReference>
<proteinExistence type="inferred from homology"/>
<protein>
    <recommendedName>
        <fullName evidence="6">Tyr recombinase domain-containing protein</fullName>
    </recommendedName>
</protein>
<dbReference type="InterPro" id="IPR011010">
    <property type="entry name" value="DNA_brk_join_enz"/>
</dbReference>
<dbReference type="GO" id="GO:0015074">
    <property type="term" value="P:DNA integration"/>
    <property type="evidence" value="ECO:0007669"/>
    <property type="project" value="UniProtKB-KW"/>
</dbReference>
<dbReference type="PANTHER" id="PTHR30629:SF2">
    <property type="entry name" value="PROPHAGE INTEGRASE INTS-RELATED"/>
    <property type="match status" value="1"/>
</dbReference>
<dbReference type="InterPro" id="IPR050808">
    <property type="entry name" value="Phage_Integrase"/>
</dbReference>
<dbReference type="Gene3D" id="1.10.150.130">
    <property type="match status" value="1"/>
</dbReference>
<dbReference type="PROSITE" id="PS51898">
    <property type="entry name" value="TYR_RECOMBINASE"/>
    <property type="match status" value="1"/>
</dbReference>
<dbReference type="Pfam" id="PF13356">
    <property type="entry name" value="Arm-DNA-bind_3"/>
    <property type="match status" value="1"/>
</dbReference>
<dbReference type="InterPro" id="IPR038488">
    <property type="entry name" value="Integrase_DNA-bd_sf"/>
</dbReference>
<dbReference type="InterPro" id="IPR025166">
    <property type="entry name" value="Integrase_DNA_bind_dom"/>
</dbReference>
<dbReference type="Gene3D" id="1.10.443.10">
    <property type="entry name" value="Intergrase catalytic core"/>
    <property type="match status" value="1"/>
</dbReference>
<dbReference type="Gene3D" id="3.30.160.390">
    <property type="entry name" value="Integrase, DNA-binding domain"/>
    <property type="match status" value="1"/>
</dbReference>
<dbReference type="EMBL" id="BMJJ01000005">
    <property type="protein sequence ID" value="GGD20104.1"/>
    <property type="molecule type" value="Genomic_DNA"/>
</dbReference>
<evidence type="ECO:0000256" key="2">
    <source>
        <dbReference type="ARBA" id="ARBA00022908"/>
    </source>
</evidence>
<sequence length="394" mass="44280">MAPSTKDRPTPRGEPGTAWNDPKTPGLRLRHLATKSVWYLFFRTKAGVQRNMKLADERFLTLTAARERARTILERVSRGEDPANERAELAARATLQMLRDRHLDEHANEKNKAKWRKDQEAMWDKVVLPFLKPDTAVADITDADIARLHHSRRSTPYAANRTLAMLHKAFALAEMWAMRPKNSNPVTVQRFTEKKRKRKPHADEAVRLLVALNKMRPDQPFFVGLVELLCFTGARLDEIKSAKWEWVRDDGLHLPDSKTGEKIVALSSLAREVLAGIPVLENNPYIIAGRRRGRPLVNVSKPWTRLMTSAKITENLRRHDLRRFFASAGLSSGISLSQVGELLGHMEASTTKRYAFLLTGAAQQAAETASASVRNIMTGGGKVAHLDPLSKAAR</sequence>